<dbReference type="Pfam" id="PF00300">
    <property type="entry name" value="His_Phos_1"/>
    <property type="match status" value="1"/>
</dbReference>
<dbReference type="SUPFAM" id="SSF53254">
    <property type="entry name" value="Phosphoglycerate mutase-like"/>
    <property type="match status" value="1"/>
</dbReference>
<dbReference type="InterPro" id="IPR013078">
    <property type="entry name" value="His_Pase_superF_clade-1"/>
</dbReference>
<comment type="caution">
    <text evidence="1">The sequence shown here is derived from an EMBL/GenBank/DDBJ whole genome shotgun (WGS) entry which is preliminary data.</text>
</comment>
<evidence type="ECO:0000313" key="2">
    <source>
        <dbReference type="Proteomes" id="UP000460298"/>
    </source>
</evidence>
<dbReference type="CDD" id="cd07067">
    <property type="entry name" value="HP_PGM_like"/>
    <property type="match status" value="1"/>
</dbReference>
<accession>A0A833LY15</accession>
<gene>
    <name evidence="1" type="ORF">F9K24_22555</name>
</gene>
<dbReference type="InterPro" id="IPR029033">
    <property type="entry name" value="His_PPase_superfam"/>
</dbReference>
<sequence>MTPVKRLFLLRHGPTGAGDRYIGATDLPLSDDGAADLADTAAFLRRQDIDAVYCSPMRRCRQTLDLLGLGCRTEIVDDLREVDFGRWEGLSFAGICERDQALVDQWAQGGADFTFPGGEAMPDFLARVGRVRRMLATATASRPLLVTHGGIIRHLLCLCLGIAPEKALLFSIRAGRCAILDLHPAGGVLAGLNLRD</sequence>
<protein>
    <submittedName>
        <fullName evidence="1">Histidine phosphatase family protein</fullName>
    </submittedName>
</protein>
<dbReference type="PANTHER" id="PTHR48100:SF1">
    <property type="entry name" value="HISTIDINE PHOSPHATASE FAMILY PROTEIN-RELATED"/>
    <property type="match status" value="1"/>
</dbReference>
<proteinExistence type="predicted"/>
<dbReference type="Proteomes" id="UP000460298">
    <property type="component" value="Unassembled WGS sequence"/>
</dbReference>
<dbReference type="SMART" id="SM00855">
    <property type="entry name" value="PGAM"/>
    <property type="match status" value="1"/>
</dbReference>
<dbReference type="GO" id="GO:0005737">
    <property type="term" value="C:cytoplasm"/>
    <property type="evidence" value="ECO:0007669"/>
    <property type="project" value="TreeGrafter"/>
</dbReference>
<dbReference type="InterPro" id="IPR050275">
    <property type="entry name" value="PGM_Phosphatase"/>
</dbReference>
<dbReference type="GO" id="GO:0016791">
    <property type="term" value="F:phosphatase activity"/>
    <property type="evidence" value="ECO:0007669"/>
    <property type="project" value="TreeGrafter"/>
</dbReference>
<name>A0A833LY15_9LEPT</name>
<reference evidence="1 2" key="1">
    <citation type="submission" date="2019-10" db="EMBL/GenBank/DDBJ databases">
        <title>Extracellular Electron Transfer in a Candidatus Methanoperedens spp. Enrichment Culture.</title>
        <authorList>
            <person name="Berger S."/>
            <person name="Rangel Shaw D."/>
            <person name="Berben T."/>
            <person name="In 'T Zandt M."/>
            <person name="Frank J."/>
            <person name="Reimann J."/>
            <person name="Jetten M.S.M."/>
            <person name="Welte C.U."/>
        </authorList>
    </citation>
    <scope>NUCLEOTIDE SEQUENCE [LARGE SCALE GENOMIC DNA]</scope>
    <source>
        <strain evidence="1">SB12</strain>
    </source>
</reference>
<dbReference type="PANTHER" id="PTHR48100">
    <property type="entry name" value="BROAD-SPECIFICITY PHOSPHATASE YOR283W-RELATED"/>
    <property type="match status" value="1"/>
</dbReference>
<dbReference type="EMBL" id="WBUI01000069">
    <property type="protein sequence ID" value="KAB2927629.1"/>
    <property type="molecule type" value="Genomic_DNA"/>
</dbReference>
<organism evidence="1 2">
    <name type="scientific">Leptonema illini</name>
    <dbReference type="NCBI Taxonomy" id="183"/>
    <lineage>
        <taxon>Bacteria</taxon>
        <taxon>Pseudomonadati</taxon>
        <taxon>Spirochaetota</taxon>
        <taxon>Spirochaetia</taxon>
        <taxon>Leptospirales</taxon>
        <taxon>Leptospiraceae</taxon>
        <taxon>Leptonema</taxon>
    </lineage>
</organism>
<dbReference type="Gene3D" id="3.40.50.1240">
    <property type="entry name" value="Phosphoglycerate mutase-like"/>
    <property type="match status" value="1"/>
</dbReference>
<dbReference type="AlphaFoldDB" id="A0A833LY15"/>
<evidence type="ECO:0000313" key="1">
    <source>
        <dbReference type="EMBL" id="KAB2927629.1"/>
    </source>
</evidence>